<feature type="transmembrane region" description="Helical" evidence="1">
    <location>
        <begin position="23"/>
        <end position="49"/>
    </location>
</feature>
<keyword evidence="1" id="KW-1133">Transmembrane helix</keyword>
<proteinExistence type="predicted"/>
<accession>A0ABU8CCB4</accession>
<organism evidence="2 3">
    <name type="scientific">Rheinheimera muenzenbergensis</name>
    <dbReference type="NCBI Taxonomy" id="1193628"/>
    <lineage>
        <taxon>Bacteria</taxon>
        <taxon>Pseudomonadati</taxon>
        <taxon>Pseudomonadota</taxon>
        <taxon>Gammaproteobacteria</taxon>
        <taxon>Chromatiales</taxon>
        <taxon>Chromatiaceae</taxon>
        <taxon>Rheinheimera</taxon>
    </lineage>
</organism>
<dbReference type="EMBL" id="JALAAR010000033">
    <property type="protein sequence ID" value="MEH8019563.1"/>
    <property type="molecule type" value="Genomic_DNA"/>
</dbReference>
<dbReference type="RefSeq" id="WP_335737939.1">
    <property type="nucleotide sequence ID" value="NZ_JALAAR010000033.1"/>
</dbReference>
<evidence type="ECO:0000313" key="2">
    <source>
        <dbReference type="EMBL" id="MEH8019563.1"/>
    </source>
</evidence>
<evidence type="ECO:0000256" key="1">
    <source>
        <dbReference type="SAM" id="Phobius"/>
    </source>
</evidence>
<dbReference type="Proteomes" id="UP001375382">
    <property type="component" value="Unassembled WGS sequence"/>
</dbReference>
<protein>
    <submittedName>
        <fullName evidence="2">Uncharacterized protein</fullName>
    </submittedName>
</protein>
<reference evidence="2 3" key="1">
    <citation type="journal article" date="2023" name="Ecotoxicol. Environ. Saf.">
        <title>Mercury remediation potential of mercury-resistant strain Rheinheimera metallidurans sp. nov. isolated from a municipal waste dumping site.</title>
        <authorList>
            <person name="Yadav V."/>
            <person name="Manjhi A."/>
            <person name="Vadakedath N."/>
        </authorList>
    </citation>
    <scope>NUCLEOTIDE SEQUENCE [LARGE SCALE GENOMIC DNA]</scope>
    <source>
        <strain evidence="2 3">E-49</strain>
    </source>
</reference>
<keyword evidence="1" id="KW-0812">Transmembrane</keyword>
<keyword evidence="1" id="KW-0472">Membrane</keyword>
<keyword evidence="3" id="KW-1185">Reference proteome</keyword>
<name>A0ABU8CCB4_9GAMM</name>
<comment type="caution">
    <text evidence="2">The sequence shown here is derived from an EMBL/GenBank/DDBJ whole genome shotgun (WGS) entry which is preliminary data.</text>
</comment>
<evidence type="ECO:0000313" key="3">
    <source>
        <dbReference type="Proteomes" id="UP001375382"/>
    </source>
</evidence>
<sequence>MGSWQITIAIKNAPVGRSTRNTLLAFLAGVIFHGGMVRRLPAVILLLIIPFQVIASSDLKEIPLSELTGFGVHVTQMGIKENRAHSFNLLFSVPKVDSNNCSVSDIELTIEKDGQFIAHNFLSNMSESTKDYSSHIIAAKAEGLVITIGARYSCENQIIRSIFYSFGDLFEIEKHYTANGILSEI</sequence>
<gene>
    <name evidence="2" type="ORF">MN202_20195</name>
</gene>